<comment type="similarity">
    <text evidence="1 4 7">Belongs to the tRNA pseudouridine synthase TruA family.</text>
</comment>
<dbReference type="InterPro" id="IPR020095">
    <property type="entry name" value="PsdUridine_synth_TruA_C"/>
</dbReference>
<evidence type="ECO:0000256" key="4">
    <source>
        <dbReference type="HAMAP-Rule" id="MF_00171"/>
    </source>
</evidence>
<keyword evidence="10" id="KW-1185">Reference proteome</keyword>
<dbReference type="Proteomes" id="UP000248790">
    <property type="component" value="Unassembled WGS sequence"/>
</dbReference>
<evidence type="ECO:0000313" key="9">
    <source>
        <dbReference type="EMBL" id="RAK00003.1"/>
    </source>
</evidence>
<dbReference type="GO" id="GO:0003723">
    <property type="term" value="F:RNA binding"/>
    <property type="evidence" value="ECO:0007669"/>
    <property type="project" value="InterPro"/>
</dbReference>
<keyword evidence="3 4" id="KW-0413">Isomerase</keyword>
<sequence>MTVLRTDALFLYPMRYFIQLSYRGTAYNGWQIQPNGITVQEVLEQKLSTLLREPISIIGSGRTDTGVHAEQQFAHFEIDRSLELTDGFLHALNCILPPDIAVQTIFPVEPRVHARFSAVSRYYQYRIRKQKSPFLDMLLYVFRHELDVDRMNEAAALLFKYDDFESFSKVRTKVSHFRCDIHRAEWVMEGNQLTFHIKANRFLYGMVRTLVGTMLEVGQGRMTVAEFEQIILAKDRTSAGRSAPASGLFLVEVAYPPGLFTKKMTNNEQPTPN</sequence>
<feature type="domain" description="Pseudouridine synthase I TruA alpha/beta" evidence="8">
    <location>
        <begin position="162"/>
        <end position="256"/>
    </location>
</feature>
<dbReference type="Pfam" id="PF01416">
    <property type="entry name" value="PseudoU_synth_1"/>
    <property type="match status" value="2"/>
</dbReference>
<dbReference type="EC" id="5.4.99.12" evidence="4"/>
<comment type="subunit">
    <text evidence="4">Homodimer.</text>
</comment>
<dbReference type="EMBL" id="QLMC01000002">
    <property type="protein sequence ID" value="RAK00003.1"/>
    <property type="molecule type" value="Genomic_DNA"/>
</dbReference>
<reference evidence="9 10" key="1">
    <citation type="submission" date="2018-06" db="EMBL/GenBank/DDBJ databases">
        <title>Genomic Encyclopedia of Archaeal and Bacterial Type Strains, Phase II (KMG-II): from individual species to whole genera.</title>
        <authorList>
            <person name="Goeker M."/>
        </authorList>
    </citation>
    <scope>NUCLEOTIDE SEQUENCE [LARGE SCALE GENOMIC DNA]</scope>
    <source>
        <strain evidence="9 10">DSM 21851</strain>
    </source>
</reference>
<dbReference type="InterPro" id="IPR020097">
    <property type="entry name" value="PsdUridine_synth_TruA_a/b_dom"/>
</dbReference>
<dbReference type="NCBIfam" id="TIGR00071">
    <property type="entry name" value="hisT_truA"/>
    <property type="match status" value="1"/>
</dbReference>
<dbReference type="PANTHER" id="PTHR11142">
    <property type="entry name" value="PSEUDOURIDYLATE SYNTHASE"/>
    <property type="match status" value="1"/>
</dbReference>
<protein>
    <recommendedName>
        <fullName evidence="4">tRNA pseudouridine synthase A</fullName>
        <ecNumber evidence="4">5.4.99.12</ecNumber>
    </recommendedName>
    <alternativeName>
        <fullName evidence="4">tRNA pseudouridine(38-40) synthase</fullName>
    </alternativeName>
    <alternativeName>
        <fullName evidence="4">tRNA pseudouridylate synthase I</fullName>
    </alternativeName>
    <alternativeName>
        <fullName evidence="4">tRNA-uridine isomerase I</fullName>
    </alternativeName>
</protein>
<comment type="catalytic activity">
    <reaction evidence="4 7">
        <text>uridine(38/39/40) in tRNA = pseudouridine(38/39/40) in tRNA</text>
        <dbReference type="Rhea" id="RHEA:22376"/>
        <dbReference type="Rhea" id="RHEA-COMP:10085"/>
        <dbReference type="Rhea" id="RHEA-COMP:10087"/>
        <dbReference type="ChEBI" id="CHEBI:65314"/>
        <dbReference type="ChEBI" id="CHEBI:65315"/>
        <dbReference type="EC" id="5.4.99.12"/>
    </reaction>
</comment>
<dbReference type="InterPro" id="IPR001406">
    <property type="entry name" value="PsdUridine_synth_TruA"/>
</dbReference>
<dbReference type="Gene3D" id="3.30.70.660">
    <property type="entry name" value="Pseudouridine synthase I, catalytic domain, C-terminal subdomain"/>
    <property type="match status" value="1"/>
</dbReference>
<dbReference type="GO" id="GO:0160147">
    <property type="term" value="F:tRNA pseudouridine(38-40) synthase activity"/>
    <property type="evidence" value="ECO:0007669"/>
    <property type="project" value="UniProtKB-EC"/>
</dbReference>
<organism evidence="9 10">
    <name type="scientific">Larkinella arboricola</name>
    <dbReference type="NCBI Taxonomy" id="643671"/>
    <lineage>
        <taxon>Bacteria</taxon>
        <taxon>Pseudomonadati</taxon>
        <taxon>Bacteroidota</taxon>
        <taxon>Cytophagia</taxon>
        <taxon>Cytophagales</taxon>
        <taxon>Spirosomataceae</taxon>
        <taxon>Larkinella</taxon>
    </lineage>
</organism>
<evidence type="ECO:0000256" key="1">
    <source>
        <dbReference type="ARBA" id="ARBA00009375"/>
    </source>
</evidence>
<evidence type="ECO:0000256" key="7">
    <source>
        <dbReference type="RuleBase" id="RU003792"/>
    </source>
</evidence>
<dbReference type="SUPFAM" id="SSF55120">
    <property type="entry name" value="Pseudouridine synthase"/>
    <property type="match status" value="1"/>
</dbReference>
<dbReference type="FunFam" id="3.30.70.580:FF:000001">
    <property type="entry name" value="tRNA pseudouridine synthase A"/>
    <property type="match status" value="1"/>
</dbReference>
<feature type="binding site" evidence="4 6">
    <location>
        <position position="123"/>
    </location>
    <ligand>
        <name>substrate</name>
    </ligand>
</feature>
<evidence type="ECO:0000256" key="6">
    <source>
        <dbReference type="PIRSR" id="PIRSR001430-2"/>
    </source>
</evidence>
<comment type="caution">
    <text evidence="9">The sequence shown here is derived from an EMBL/GenBank/DDBJ whole genome shotgun (WGS) entry which is preliminary data.</text>
</comment>
<dbReference type="CDD" id="cd02570">
    <property type="entry name" value="PseudoU_synth_EcTruA"/>
    <property type="match status" value="1"/>
</dbReference>
<feature type="active site" description="Nucleophile" evidence="4 5">
    <location>
        <position position="64"/>
    </location>
</feature>
<keyword evidence="2 4" id="KW-0819">tRNA processing</keyword>
<proteinExistence type="inferred from homology"/>
<gene>
    <name evidence="4" type="primary">truA</name>
    <name evidence="9" type="ORF">LX87_01700</name>
</gene>
<accession>A0A327X4K1</accession>
<dbReference type="PANTHER" id="PTHR11142:SF0">
    <property type="entry name" value="TRNA PSEUDOURIDINE SYNTHASE-LIKE 1"/>
    <property type="match status" value="1"/>
</dbReference>
<evidence type="ECO:0000256" key="5">
    <source>
        <dbReference type="PIRSR" id="PIRSR001430-1"/>
    </source>
</evidence>
<evidence type="ECO:0000259" key="8">
    <source>
        <dbReference type="Pfam" id="PF01416"/>
    </source>
</evidence>
<dbReference type="InterPro" id="IPR020103">
    <property type="entry name" value="PsdUridine_synth_cat_dom_sf"/>
</dbReference>
<dbReference type="AlphaFoldDB" id="A0A327X4K1"/>
<dbReference type="GO" id="GO:0031119">
    <property type="term" value="P:tRNA pseudouridine synthesis"/>
    <property type="evidence" value="ECO:0007669"/>
    <property type="project" value="UniProtKB-UniRule"/>
</dbReference>
<feature type="domain" description="Pseudouridine synthase I TruA alpha/beta" evidence="8">
    <location>
        <begin position="21"/>
        <end position="116"/>
    </location>
</feature>
<name>A0A327X4K1_LARAB</name>
<dbReference type="HAMAP" id="MF_00171">
    <property type="entry name" value="TruA"/>
    <property type="match status" value="1"/>
</dbReference>
<dbReference type="PIRSF" id="PIRSF001430">
    <property type="entry name" value="tRNA_psdUrid_synth"/>
    <property type="match status" value="1"/>
</dbReference>
<comment type="function">
    <text evidence="4">Formation of pseudouridine at positions 38, 39 and 40 in the anticodon stem and loop of transfer RNAs.</text>
</comment>
<evidence type="ECO:0000256" key="3">
    <source>
        <dbReference type="ARBA" id="ARBA00023235"/>
    </source>
</evidence>
<dbReference type="Gene3D" id="3.30.70.580">
    <property type="entry name" value="Pseudouridine synthase I, catalytic domain, N-terminal subdomain"/>
    <property type="match status" value="1"/>
</dbReference>
<evidence type="ECO:0000256" key="2">
    <source>
        <dbReference type="ARBA" id="ARBA00022694"/>
    </source>
</evidence>
<comment type="caution">
    <text evidence="4">Lacks conserved residue(s) required for the propagation of feature annotation.</text>
</comment>
<dbReference type="InterPro" id="IPR020094">
    <property type="entry name" value="TruA/RsuA/RluB/E/F_N"/>
</dbReference>
<evidence type="ECO:0000313" key="10">
    <source>
        <dbReference type="Proteomes" id="UP000248790"/>
    </source>
</evidence>